<protein>
    <submittedName>
        <fullName evidence="1">14696_t:CDS:1</fullName>
    </submittedName>
</protein>
<comment type="caution">
    <text evidence="1">The sequence shown here is derived from an EMBL/GenBank/DDBJ whole genome shotgun (WGS) entry which is preliminary data.</text>
</comment>
<dbReference type="AlphaFoldDB" id="A0A9N9GMN4"/>
<sequence length="114" mass="13571">MPLLYFALGRFAPMLIRDVFPNYEFKNEDGKNENFRRPITIQIQGKITFLCQIRLFDYKDKVTDNLITIDEDDKKLVKNNKWYYKDGIITNENGVSLKQLFLNTENIELLEEKT</sequence>
<accession>A0A9N9GMN4</accession>
<proteinExistence type="predicted"/>
<dbReference type="Proteomes" id="UP000789405">
    <property type="component" value="Unassembled WGS sequence"/>
</dbReference>
<name>A0A9N9GMN4_9GLOM</name>
<keyword evidence="2" id="KW-1185">Reference proteome</keyword>
<organism evidence="1 2">
    <name type="scientific">Dentiscutata erythropus</name>
    <dbReference type="NCBI Taxonomy" id="1348616"/>
    <lineage>
        <taxon>Eukaryota</taxon>
        <taxon>Fungi</taxon>
        <taxon>Fungi incertae sedis</taxon>
        <taxon>Mucoromycota</taxon>
        <taxon>Glomeromycotina</taxon>
        <taxon>Glomeromycetes</taxon>
        <taxon>Diversisporales</taxon>
        <taxon>Gigasporaceae</taxon>
        <taxon>Dentiscutata</taxon>
    </lineage>
</organism>
<feature type="non-terminal residue" evidence="1">
    <location>
        <position position="1"/>
    </location>
</feature>
<evidence type="ECO:0000313" key="2">
    <source>
        <dbReference type="Proteomes" id="UP000789405"/>
    </source>
</evidence>
<dbReference type="EMBL" id="CAJVPY010004521">
    <property type="protein sequence ID" value="CAG8621621.1"/>
    <property type="molecule type" value="Genomic_DNA"/>
</dbReference>
<evidence type="ECO:0000313" key="1">
    <source>
        <dbReference type="EMBL" id="CAG8621621.1"/>
    </source>
</evidence>
<reference evidence="1" key="1">
    <citation type="submission" date="2021-06" db="EMBL/GenBank/DDBJ databases">
        <authorList>
            <person name="Kallberg Y."/>
            <person name="Tangrot J."/>
            <person name="Rosling A."/>
        </authorList>
    </citation>
    <scope>NUCLEOTIDE SEQUENCE</scope>
    <source>
        <strain evidence="1">MA453B</strain>
    </source>
</reference>
<gene>
    <name evidence="1" type="ORF">DERYTH_LOCUS8668</name>
</gene>